<dbReference type="Proteomes" id="UP000766246">
    <property type="component" value="Unassembled WGS sequence"/>
</dbReference>
<accession>A0A927UBH4</accession>
<evidence type="ECO:0000313" key="2">
    <source>
        <dbReference type="Proteomes" id="UP000766246"/>
    </source>
</evidence>
<dbReference type="EMBL" id="SVER01000009">
    <property type="protein sequence ID" value="MBE5919088.1"/>
    <property type="molecule type" value="Genomic_DNA"/>
</dbReference>
<name>A0A927UBH4_9FIRM</name>
<sequence length="101" mass="11179">MSDTYGLEIKINSINVDTKFKLIDSNKNGIVVDDPEEIEGVSPALSKFIEEYNQLIKTLSSYRTLIGTYNSMGFGDLGNVKKAVDKLQETDVNLGTSMKLI</sequence>
<comment type="caution">
    <text evidence="1">The sequence shown here is derived from an EMBL/GenBank/DDBJ whole genome shotgun (WGS) entry which is preliminary data.</text>
</comment>
<organism evidence="1 2">
    <name type="scientific">Pseudobutyrivibrio ruminis</name>
    <dbReference type="NCBI Taxonomy" id="46206"/>
    <lineage>
        <taxon>Bacteria</taxon>
        <taxon>Bacillati</taxon>
        <taxon>Bacillota</taxon>
        <taxon>Clostridia</taxon>
        <taxon>Lachnospirales</taxon>
        <taxon>Lachnospiraceae</taxon>
        <taxon>Pseudobutyrivibrio</taxon>
    </lineage>
</organism>
<evidence type="ECO:0000313" key="1">
    <source>
        <dbReference type="EMBL" id="MBE5919088.1"/>
    </source>
</evidence>
<dbReference type="AlphaFoldDB" id="A0A927UBH4"/>
<gene>
    <name evidence="1" type="ORF">E7272_04510</name>
</gene>
<protein>
    <submittedName>
        <fullName evidence="1">Uncharacterized protein</fullName>
    </submittedName>
</protein>
<reference evidence="1" key="1">
    <citation type="submission" date="2019-04" db="EMBL/GenBank/DDBJ databases">
        <title>Evolution of Biomass-Degrading Anaerobic Consortia Revealed by Metagenomics.</title>
        <authorList>
            <person name="Peng X."/>
        </authorList>
    </citation>
    <scope>NUCLEOTIDE SEQUENCE</scope>
    <source>
        <strain evidence="1">SIG311</strain>
    </source>
</reference>
<proteinExistence type="predicted"/>